<organism evidence="1">
    <name type="scientific">viral metagenome</name>
    <dbReference type="NCBI Taxonomy" id="1070528"/>
    <lineage>
        <taxon>unclassified sequences</taxon>
        <taxon>metagenomes</taxon>
        <taxon>organismal metagenomes</taxon>
    </lineage>
</organism>
<dbReference type="AlphaFoldDB" id="A0A6M3IPU7"/>
<reference evidence="1" key="1">
    <citation type="submission" date="2020-03" db="EMBL/GenBank/DDBJ databases">
        <title>The deep terrestrial virosphere.</title>
        <authorList>
            <person name="Holmfeldt K."/>
            <person name="Nilsson E."/>
            <person name="Simone D."/>
            <person name="Lopez-Fernandez M."/>
            <person name="Wu X."/>
            <person name="de Brujin I."/>
            <person name="Lundin D."/>
            <person name="Andersson A."/>
            <person name="Bertilsson S."/>
            <person name="Dopson M."/>
        </authorList>
    </citation>
    <scope>NUCLEOTIDE SEQUENCE</scope>
    <source>
        <strain evidence="2">MM415A01715</strain>
        <strain evidence="1">MM415B01308</strain>
    </source>
</reference>
<dbReference type="EMBL" id="MT142183">
    <property type="protein sequence ID" value="QJA75753.1"/>
    <property type="molecule type" value="Genomic_DNA"/>
</dbReference>
<sequence>MNRKEILTAARHNLKETTASIWTDAYLYAMMNQSLRDISDRAPLRKSAIVPFVEYTTDLDVSGLSYFDIRDVEFPVCSTQTPTIRSHSLNGDYLALDLDRIPKITHRTTSGTDASTGTLTGTVTFTNGSRAVTGVGTLFTTELKNNYEHTNGDLICPSANSRYYQVAYCSSATALVLTEVFEEATVADTLDSTLSRTHDSCARVHHSKLYTLTVSPVSFQGYGLNDITVGYDYTGTTTLNYVVKITTAAATDKYDWSDDGGVTWDATAVNCSTTAAQLNNGVTVVWAASTGHTLNEYWTFTVKPSDLPPKYEEVVISGTVAHAAQEYLANYIQTKLTGVTTLLSTASTSAGNLAARITQAIADLASLRNNIGTNLGSLGMALESAETDLAAVVTTLTTGIGTIPTISAGVATAMTDIETALDQLVTDLGSARTNMSTLTAGGKVTEKYTEIAKTDAEEAKQRIAKARQYLDELKETLALTLTYPEYAKAKTGNTKERLDKARIYLESLKTQHEYVELGIQELAAGGAYLNQSQEYMRQAEQSINSTQLASSYRTWANQKWAEYQDKLQRITKVTSKGYRNPRSL</sequence>
<proteinExistence type="predicted"/>
<dbReference type="EMBL" id="MT141365">
    <property type="protein sequence ID" value="QJA59334.1"/>
    <property type="molecule type" value="Genomic_DNA"/>
</dbReference>
<protein>
    <submittedName>
        <fullName evidence="1">Putative structural protein</fullName>
    </submittedName>
</protein>
<name>A0A6M3IPU7_9ZZZZ</name>
<gene>
    <name evidence="2" type="ORF">MM415A01715_0008</name>
    <name evidence="1" type="ORF">MM415B01308_0012</name>
</gene>
<evidence type="ECO:0000313" key="1">
    <source>
        <dbReference type="EMBL" id="QJA59334.1"/>
    </source>
</evidence>
<evidence type="ECO:0000313" key="2">
    <source>
        <dbReference type="EMBL" id="QJA75753.1"/>
    </source>
</evidence>
<accession>A0A6M3IPU7</accession>